<evidence type="ECO:0000259" key="1">
    <source>
        <dbReference type="PROSITE" id="PS51886"/>
    </source>
</evidence>
<sequence>MLLGSLSFLYEKIKKKNKKKNKKISENIIIFFIQENFHENSKTLIFSIFPTVLTNLIIKYTIMNMDSKILFSKEEEYLTNLLYDKIGKFSTELLFRASEHKFNSNTFHKKCDQQGSTLVIIQNEYDHVYGGYSNISWNKNIQIQTDSTAFLWCVRPQMKFFGFKKSELVGVQAMWNYQGYGPLYGRGNDLWITNKCNENKFSGYGSGQSFNCTGKDYGAKDEMLNQHRQCYCIIREYEVFKIYKTDS</sequence>
<dbReference type="EMBL" id="UINC01004031">
    <property type="protein sequence ID" value="SVA11232.1"/>
    <property type="molecule type" value="Genomic_DNA"/>
</dbReference>
<feature type="domain" description="TLDc" evidence="1">
    <location>
        <begin position="68"/>
        <end position="243"/>
    </location>
</feature>
<dbReference type="AlphaFoldDB" id="A0A381T4V6"/>
<proteinExistence type="predicted"/>
<gene>
    <name evidence="2" type="ORF">METZ01_LOCUS64086</name>
</gene>
<dbReference type="Pfam" id="PF07534">
    <property type="entry name" value="TLD"/>
    <property type="match status" value="1"/>
</dbReference>
<name>A0A381T4V6_9ZZZZ</name>
<protein>
    <recommendedName>
        <fullName evidence="1">TLDc domain-containing protein</fullName>
    </recommendedName>
</protein>
<reference evidence="2" key="1">
    <citation type="submission" date="2018-05" db="EMBL/GenBank/DDBJ databases">
        <authorList>
            <person name="Lanie J.A."/>
            <person name="Ng W.-L."/>
            <person name="Kazmierczak K.M."/>
            <person name="Andrzejewski T.M."/>
            <person name="Davidsen T.M."/>
            <person name="Wayne K.J."/>
            <person name="Tettelin H."/>
            <person name="Glass J.I."/>
            <person name="Rusch D."/>
            <person name="Podicherti R."/>
            <person name="Tsui H.-C.T."/>
            <person name="Winkler M.E."/>
        </authorList>
    </citation>
    <scope>NUCLEOTIDE SEQUENCE</scope>
</reference>
<evidence type="ECO:0000313" key="2">
    <source>
        <dbReference type="EMBL" id="SVA11232.1"/>
    </source>
</evidence>
<dbReference type="PROSITE" id="PS51886">
    <property type="entry name" value="TLDC"/>
    <property type="match status" value="1"/>
</dbReference>
<dbReference type="InterPro" id="IPR006571">
    <property type="entry name" value="TLDc_dom"/>
</dbReference>
<accession>A0A381T4V6</accession>
<organism evidence="2">
    <name type="scientific">marine metagenome</name>
    <dbReference type="NCBI Taxonomy" id="408172"/>
    <lineage>
        <taxon>unclassified sequences</taxon>
        <taxon>metagenomes</taxon>
        <taxon>ecological metagenomes</taxon>
    </lineage>
</organism>